<dbReference type="GO" id="GO:0005737">
    <property type="term" value="C:cytoplasm"/>
    <property type="evidence" value="ECO:0007669"/>
    <property type="project" value="TreeGrafter"/>
</dbReference>
<dbReference type="STRING" id="436010.A0A167XBQ8"/>
<dbReference type="AlphaFoldDB" id="A0A167XBQ8"/>
<dbReference type="OrthoDB" id="3248549at2759"/>
<gene>
    <name evidence="2" type="ORF">FIBSPDRAFT_875954</name>
</gene>
<evidence type="ECO:0000313" key="2">
    <source>
        <dbReference type="EMBL" id="KZP07042.1"/>
    </source>
</evidence>
<dbReference type="GO" id="GO:0007165">
    <property type="term" value="P:signal transduction"/>
    <property type="evidence" value="ECO:0007669"/>
    <property type="project" value="TreeGrafter"/>
</dbReference>
<dbReference type="Pfam" id="PF07714">
    <property type="entry name" value="PK_Tyr_Ser-Thr"/>
    <property type="match status" value="1"/>
</dbReference>
<dbReference type="PANTHER" id="PTHR23257">
    <property type="entry name" value="SERINE-THREONINE PROTEIN KINASE"/>
    <property type="match status" value="1"/>
</dbReference>
<dbReference type="InterPro" id="IPR000719">
    <property type="entry name" value="Prot_kinase_dom"/>
</dbReference>
<dbReference type="GO" id="GO:0005524">
    <property type="term" value="F:ATP binding"/>
    <property type="evidence" value="ECO:0007669"/>
    <property type="project" value="InterPro"/>
</dbReference>
<name>A0A167XBQ8_9AGAM</name>
<proteinExistence type="predicted"/>
<feature type="domain" description="Protein kinase" evidence="1">
    <location>
        <begin position="1"/>
        <end position="297"/>
    </location>
</feature>
<dbReference type="EMBL" id="KV417764">
    <property type="protein sequence ID" value="KZP07042.1"/>
    <property type="molecule type" value="Genomic_DNA"/>
</dbReference>
<dbReference type="SUPFAM" id="SSF56112">
    <property type="entry name" value="Protein kinase-like (PK-like)"/>
    <property type="match status" value="1"/>
</dbReference>
<protein>
    <submittedName>
        <fullName evidence="2">Kinase-like protein</fullName>
    </submittedName>
</protein>
<dbReference type="InterPro" id="IPR050167">
    <property type="entry name" value="Ser_Thr_protein_kinase"/>
</dbReference>
<evidence type="ECO:0000259" key="1">
    <source>
        <dbReference type="PROSITE" id="PS50011"/>
    </source>
</evidence>
<sequence>MGNINSVYQGSLVREDIHVLRRSSHSLSSSRSSDIFAEVVTGSQGADKKILVKQCRIAQDQNVLSNRERMFSRLLAYIQLAQRLNHPHVGKPLGLCHNYGPAAATVLPFYRHGNIVDHLKRHPASIDGVRLSLATELLKAVEYLHRKNIMHGNIRAENVLVDDDERAVLCDTQYKLIVDTDSDPENVGIDSSCRWTAPEALIGDPLLDIAVGPSKAADIYAVAMTIAQLWTLQPPFAHIRTDITVVATLIKLAEGASSTDRPDKVPMVIWAAIEDCLSMSPSNRPGASELLLRFERLNEGDLDVVVSDDGCQRWLIVYEIRS</sequence>
<reference evidence="2" key="1">
    <citation type="journal article" date="2016" name="Mol. Biol. Evol.">
        <title>Comparative Genomics of Early-Diverging Mushroom-Forming Fungi Provides Insights into the Origins of Lignocellulose Decay Capabilities.</title>
        <authorList>
            <person name="Nagy L.G."/>
            <person name="Riley R."/>
            <person name="Tritt A."/>
            <person name="Adam C."/>
            <person name="Daum C."/>
            <person name="Floudas D."/>
            <person name="Sun H."/>
            <person name="Yadav J.S."/>
            <person name="Pangilinan J."/>
            <person name="Larsson K.H."/>
            <person name="Matsuura K."/>
            <person name="Barry K."/>
            <person name="Labutti K."/>
            <person name="Kuo R."/>
            <person name="Ohm R.A."/>
            <person name="Bhattacharya S.S."/>
            <person name="Shirouzu T."/>
            <person name="Yoshinaga Y."/>
            <person name="Martin F.M."/>
            <person name="Grigoriev I.V."/>
            <person name="Hibbett D.S."/>
        </authorList>
    </citation>
    <scope>NUCLEOTIDE SEQUENCE [LARGE SCALE GENOMIC DNA]</scope>
    <source>
        <strain evidence="2">CBS 109695</strain>
    </source>
</reference>
<dbReference type="Gene3D" id="1.10.510.10">
    <property type="entry name" value="Transferase(Phosphotransferase) domain 1"/>
    <property type="match status" value="1"/>
</dbReference>
<dbReference type="InterPro" id="IPR011009">
    <property type="entry name" value="Kinase-like_dom_sf"/>
</dbReference>
<dbReference type="PROSITE" id="PS50011">
    <property type="entry name" value="PROTEIN_KINASE_DOM"/>
    <property type="match status" value="1"/>
</dbReference>
<dbReference type="InterPro" id="IPR001245">
    <property type="entry name" value="Ser-Thr/Tyr_kinase_cat_dom"/>
</dbReference>
<dbReference type="GO" id="GO:0004672">
    <property type="term" value="F:protein kinase activity"/>
    <property type="evidence" value="ECO:0007669"/>
    <property type="project" value="InterPro"/>
</dbReference>
<accession>A0A167XBQ8</accession>
<organism evidence="2">
    <name type="scientific">Athelia psychrophila</name>
    <dbReference type="NCBI Taxonomy" id="1759441"/>
    <lineage>
        <taxon>Eukaryota</taxon>
        <taxon>Fungi</taxon>
        <taxon>Dikarya</taxon>
        <taxon>Basidiomycota</taxon>
        <taxon>Agaricomycotina</taxon>
        <taxon>Agaricomycetes</taxon>
        <taxon>Agaricomycetidae</taxon>
        <taxon>Atheliales</taxon>
        <taxon>Atheliaceae</taxon>
        <taxon>Athelia</taxon>
    </lineage>
</organism>